<evidence type="ECO:0000313" key="3">
    <source>
        <dbReference type="EMBL" id="PJG84752.1"/>
    </source>
</evidence>
<reference evidence="3 4" key="1">
    <citation type="submission" date="2017-11" db="EMBL/GenBank/DDBJ databases">
        <title>Reclassification of Bisgaard taxon 7 as Conservatibacter flavescens gen. nov., sp. nov.</title>
        <authorList>
            <person name="Christensen H."/>
        </authorList>
    </citation>
    <scope>NUCLEOTIDE SEQUENCE [LARGE SCALE GENOMIC DNA]</scope>
    <source>
        <strain evidence="3 4">7_4</strain>
    </source>
</reference>
<sequence>MKFKSRLFLLLGLLPCALSAQWLNVGNADYNWGPFHVYTISLYSETGEYHAGQRPLMLSITFAKPVEGKDFAITLMKEMDSLNIEGLHRETIVTTLQKILPDFQPGDTLSYIALEGNGYFVINDTILNHDFDRQFTDAFVAIWLAENTNFTRLRSRLIGQQKNEVAQPEHPIAPESTPPSEENADPELLPKPDQAS</sequence>
<comment type="caution">
    <text evidence="3">The sequence shown here is derived from an EMBL/GenBank/DDBJ whole genome shotgun (WGS) entry which is preliminary data.</text>
</comment>
<keyword evidence="2" id="KW-0732">Signal</keyword>
<dbReference type="AlphaFoldDB" id="A0A2M8S0S3"/>
<dbReference type="OrthoDB" id="8527419at2"/>
<organism evidence="3 4">
    <name type="scientific">Conservatibacter flavescens</name>
    <dbReference type="NCBI Taxonomy" id="28161"/>
    <lineage>
        <taxon>Bacteria</taxon>
        <taxon>Pseudomonadati</taxon>
        <taxon>Pseudomonadota</taxon>
        <taxon>Gammaproteobacteria</taxon>
        <taxon>Pasteurellales</taxon>
        <taxon>Pasteurellaceae</taxon>
        <taxon>Conservatibacter</taxon>
    </lineage>
</organism>
<evidence type="ECO:0000313" key="4">
    <source>
        <dbReference type="Proteomes" id="UP000229329"/>
    </source>
</evidence>
<feature type="chain" id="PRO_5014740841" description="Chalcone isomerase domain-containing protein" evidence="2">
    <location>
        <begin position="21"/>
        <end position="196"/>
    </location>
</feature>
<name>A0A2M8S0S3_9PAST</name>
<evidence type="ECO:0008006" key="5">
    <source>
        <dbReference type="Google" id="ProtNLM"/>
    </source>
</evidence>
<dbReference type="Proteomes" id="UP000229329">
    <property type="component" value="Unassembled WGS sequence"/>
</dbReference>
<proteinExistence type="predicted"/>
<gene>
    <name evidence="3" type="ORF">CVP05_09425</name>
</gene>
<keyword evidence="4" id="KW-1185">Reference proteome</keyword>
<dbReference type="EMBL" id="PHHA01000021">
    <property type="protein sequence ID" value="PJG84752.1"/>
    <property type="molecule type" value="Genomic_DNA"/>
</dbReference>
<feature type="signal peptide" evidence="2">
    <location>
        <begin position="1"/>
        <end position="20"/>
    </location>
</feature>
<feature type="region of interest" description="Disordered" evidence="1">
    <location>
        <begin position="161"/>
        <end position="196"/>
    </location>
</feature>
<dbReference type="RefSeq" id="WP_100289324.1">
    <property type="nucleotide sequence ID" value="NZ_PHHA01000021.1"/>
</dbReference>
<evidence type="ECO:0000256" key="2">
    <source>
        <dbReference type="SAM" id="SignalP"/>
    </source>
</evidence>
<protein>
    <recommendedName>
        <fullName evidence="5">Chalcone isomerase domain-containing protein</fullName>
    </recommendedName>
</protein>
<accession>A0A2M8S0S3</accession>
<evidence type="ECO:0000256" key="1">
    <source>
        <dbReference type="SAM" id="MobiDB-lite"/>
    </source>
</evidence>